<dbReference type="RefSeq" id="WP_058530108.1">
    <property type="nucleotide sequence ID" value="NZ_CAAAHZ010000002.1"/>
</dbReference>
<dbReference type="Proteomes" id="UP000054997">
    <property type="component" value="Unassembled WGS sequence"/>
</dbReference>
<protein>
    <recommendedName>
        <fullName evidence="3">Tetratricopeptide repeat protein</fullName>
    </recommendedName>
</protein>
<gene>
    <name evidence="1" type="ORF">Llon_2131</name>
</gene>
<dbReference type="Gene3D" id="1.25.40.10">
    <property type="entry name" value="Tetratricopeptide repeat domain"/>
    <property type="match status" value="1"/>
</dbReference>
<dbReference type="SUPFAM" id="SSF48452">
    <property type="entry name" value="TPR-like"/>
    <property type="match status" value="1"/>
</dbReference>
<keyword evidence="2" id="KW-1185">Reference proteome</keyword>
<reference evidence="1 2" key="1">
    <citation type="submission" date="2015-11" db="EMBL/GenBank/DDBJ databases">
        <title>Genomic analysis of 38 Legionella species identifies large and diverse effector repertoires.</title>
        <authorList>
            <person name="Burstein D."/>
            <person name="Amaro F."/>
            <person name="Zusman T."/>
            <person name="Lifshitz Z."/>
            <person name="Cohen O."/>
            <person name="Gilbert J.A."/>
            <person name="Pupko T."/>
            <person name="Shuman H.A."/>
            <person name="Segal G."/>
        </authorList>
    </citation>
    <scope>NUCLEOTIDE SEQUENCE [LARGE SCALE GENOMIC DNA]</scope>
    <source>
        <strain evidence="1 2">ATCC 49505</strain>
    </source>
</reference>
<proteinExistence type="predicted"/>
<evidence type="ECO:0000313" key="2">
    <source>
        <dbReference type="Proteomes" id="UP000054997"/>
    </source>
</evidence>
<name>A0A0W0VHF9_9GAMM</name>
<dbReference type="EMBL" id="LNYK01000034">
    <property type="protein sequence ID" value="KTD19551.1"/>
    <property type="molecule type" value="Genomic_DNA"/>
</dbReference>
<evidence type="ECO:0008006" key="3">
    <source>
        <dbReference type="Google" id="ProtNLM"/>
    </source>
</evidence>
<dbReference type="AlphaFoldDB" id="A0A0W0VHF9"/>
<organism evidence="1 2">
    <name type="scientific">Legionella londiniensis</name>
    <dbReference type="NCBI Taxonomy" id="45068"/>
    <lineage>
        <taxon>Bacteria</taxon>
        <taxon>Pseudomonadati</taxon>
        <taxon>Pseudomonadota</taxon>
        <taxon>Gammaproteobacteria</taxon>
        <taxon>Legionellales</taxon>
        <taxon>Legionellaceae</taxon>
        <taxon>Legionella</taxon>
    </lineage>
</organism>
<dbReference type="PATRIC" id="fig|45068.5.peg.2318"/>
<evidence type="ECO:0000313" key="1">
    <source>
        <dbReference type="EMBL" id="KTD19551.1"/>
    </source>
</evidence>
<sequence>MKLIANLKGDFLCPFQILLDIASQLPDAHFKLKQSAFLPICDLNNTNDWINLESLGTPEALRARKLTHALLPHLLKAGKALALHVYIPDAKLGSDNLYALLFLAEAFKALHVVFYSAMDELHPLQDTCGALRQKANVTLQYQSCESFFQETSHRSIANHLENERYAVFARMGFHFHRAWMEQEITVQNMQLMIGYAWTCLKAGASAPGCEMLLKGLKIPNLNQEIAEYWFMHLQLIRFLSHQYETVAALPFPERYQYLNDEDIFNLNFVKAYCATISRQMSTAREYFRKAGIHEAMALNTEASLYHLNLYALLQVLEGNIDLAFTLEMRIKEFIENHQIDVAGLKYVNFINIARLYKKTKQYEQSFLYYEKAYSEISGGYTASDNIYYHLNLASLYEAAGEAQGALTHWINAGLHWITMPNQYALAWRPRLILCQETIGDILQPLSPDAVSDYLYQKIKSALCKINANPESLPEVEYHFIADEKGSIKKNVCYGIENMIFYSTDNSLPSHAETKAQLKLRRLISGFLHRFLPDICSFDILVFDTQCENKLLQTDELFWLHAYLADANKCYHNGQELRYTPRHAEYLLEKAQISLVKSICAIKKNEEGLALTGKRSFLNQTIQSADEIEWIMRLAKHKTLSGKQISAAKPVLARLLQKKLILFDFAGGQSKIPAKSSMEVN</sequence>
<dbReference type="InterPro" id="IPR011990">
    <property type="entry name" value="TPR-like_helical_dom_sf"/>
</dbReference>
<dbReference type="STRING" id="45068.Llon_2131"/>
<accession>A0A0W0VHF9</accession>
<dbReference type="OrthoDB" id="5650796at2"/>
<comment type="caution">
    <text evidence="1">The sequence shown here is derived from an EMBL/GenBank/DDBJ whole genome shotgun (WGS) entry which is preliminary data.</text>
</comment>